<evidence type="ECO:0000313" key="3">
    <source>
        <dbReference type="Proteomes" id="UP000807115"/>
    </source>
</evidence>
<gene>
    <name evidence="2" type="ORF">BDA96_10G092100</name>
</gene>
<sequence>MSGTLPRSHPPTRQSAFEILRVPRGSLLGEAGRPTAAPPSAPHLSPPARARGCRRRSPSAPPPCSSPHRRPRGASAPGAAESAARSRPAVPPAARPRALLAEHPLGSLSVAATGQARPRAYGAAPPRGSLSLSLGARFFSPRAAAKGSLAAPGLRASAVASHRAGLANIEGSAPPHILRRRPLQPPPPRRYGLRSSSSVDAGAAHDSCEARARRWRSPVLSAEQHGSSAGARESFSFRARILSMSSELMLVFLRNRA</sequence>
<feature type="compositionally biased region" description="Pro residues" evidence="1">
    <location>
        <begin position="36"/>
        <end position="45"/>
    </location>
</feature>
<feature type="region of interest" description="Disordered" evidence="1">
    <location>
        <begin position="1"/>
        <end position="96"/>
    </location>
</feature>
<evidence type="ECO:0000256" key="1">
    <source>
        <dbReference type="SAM" id="MobiDB-lite"/>
    </source>
</evidence>
<organism evidence="2 3">
    <name type="scientific">Sorghum bicolor</name>
    <name type="common">Sorghum</name>
    <name type="synonym">Sorghum vulgare</name>
    <dbReference type="NCBI Taxonomy" id="4558"/>
    <lineage>
        <taxon>Eukaryota</taxon>
        <taxon>Viridiplantae</taxon>
        <taxon>Streptophyta</taxon>
        <taxon>Embryophyta</taxon>
        <taxon>Tracheophyta</taxon>
        <taxon>Spermatophyta</taxon>
        <taxon>Magnoliopsida</taxon>
        <taxon>Liliopsida</taxon>
        <taxon>Poales</taxon>
        <taxon>Poaceae</taxon>
        <taxon>PACMAD clade</taxon>
        <taxon>Panicoideae</taxon>
        <taxon>Andropogonodae</taxon>
        <taxon>Andropogoneae</taxon>
        <taxon>Sorghinae</taxon>
        <taxon>Sorghum</taxon>
    </lineage>
</organism>
<dbReference type="EMBL" id="CM027689">
    <property type="protein sequence ID" value="KAG0513326.1"/>
    <property type="molecule type" value="Genomic_DNA"/>
</dbReference>
<evidence type="ECO:0000313" key="2">
    <source>
        <dbReference type="EMBL" id="KAG0513326.1"/>
    </source>
</evidence>
<comment type="caution">
    <text evidence="2">The sequence shown here is derived from an EMBL/GenBank/DDBJ whole genome shotgun (WGS) entry which is preliminary data.</text>
</comment>
<feature type="region of interest" description="Disordered" evidence="1">
    <location>
        <begin position="171"/>
        <end position="205"/>
    </location>
</feature>
<dbReference type="Proteomes" id="UP000807115">
    <property type="component" value="Chromosome 10"/>
</dbReference>
<feature type="compositionally biased region" description="Polar residues" evidence="1">
    <location>
        <begin position="1"/>
        <end position="15"/>
    </location>
</feature>
<accession>A0A921U0E0</accession>
<feature type="compositionally biased region" description="Low complexity" evidence="1">
    <location>
        <begin position="73"/>
        <end position="88"/>
    </location>
</feature>
<reference evidence="2" key="2">
    <citation type="submission" date="2020-10" db="EMBL/GenBank/DDBJ databases">
        <authorList>
            <person name="Cooper E.A."/>
            <person name="Brenton Z.W."/>
            <person name="Flinn B.S."/>
            <person name="Jenkins J."/>
            <person name="Shu S."/>
            <person name="Flowers D."/>
            <person name="Luo F."/>
            <person name="Wang Y."/>
            <person name="Xia P."/>
            <person name="Barry K."/>
            <person name="Daum C."/>
            <person name="Lipzen A."/>
            <person name="Yoshinaga Y."/>
            <person name="Schmutz J."/>
            <person name="Saski C."/>
            <person name="Vermerris W."/>
            <person name="Kresovich S."/>
        </authorList>
    </citation>
    <scope>NUCLEOTIDE SEQUENCE</scope>
</reference>
<dbReference type="AlphaFoldDB" id="A0A921U0E0"/>
<name>A0A921U0E0_SORBI</name>
<proteinExistence type="predicted"/>
<reference evidence="2" key="1">
    <citation type="journal article" date="2019" name="BMC Genomics">
        <title>A new reference genome for Sorghum bicolor reveals high levels of sequence similarity between sweet and grain genotypes: implications for the genetics of sugar metabolism.</title>
        <authorList>
            <person name="Cooper E.A."/>
            <person name="Brenton Z.W."/>
            <person name="Flinn B.S."/>
            <person name="Jenkins J."/>
            <person name="Shu S."/>
            <person name="Flowers D."/>
            <person name="Luo F."/>
            <person name="Wang Y."/>
            <person name="Xia P."/>
            <person name="Barry K."/>
            <person name="Daum C."/>
            <person name="Lipzen A."/>
            <person name="Yoshinaga Y."/>
            <person name="Schmutz J."/>
            <person name="Saski C."/>
            <person name="Vermerris W."/>
            <person name="Kresovich S."/>
        </authorList>
    </citation>
    <scope>NUCLEOTIDE SEQUENCE</scope>
</reference>
<protein>
    <submittedName>
        <fullName evidence="2">Uncharacterized protein</fullName>
    </submittedName>
</protein>